<keyword evidence="3" id="KW-1185">Reference proteome</keyword>
<keyword evidence="1" id="KW-0175">Coiled coil</keyword>
<protein>
    <submittedName>
        <fullName evidence="2">Uncharacterized protein</fullName>
    </submittedName>
</protein>
<dbReference type="Proteomes" id="UP001151760">
    <property type="component" value="Unassembled WGS sequence"/>
</dbReference>
<reference evidence="2" key="2">
    <citation type="submission" date="2022-01" db="EMBL/GenBank/DDBJ databases">
        <authorList>
            <person name="Yamashiro T."/>
            <person name="Shiraishi A."/>
            <person name="Satake H."/>
            <person name="Nakayama K."/>
        </authorList>
    </citation>
    <scope>NUCLEOTIDE SEQUENCE</scope>
</reference>
<dbReference type="EMBL" id="BQNB010020460">
    <property type="protein sequence ID" value="GJT96205.1"/>
    <property type="molecule type" value="Genomic_DNA"/>
</dbReference>
<sequence length="236" mass="27650">MYHGEKLYGTKLIIDSPDSEETLEDAEEGRLKMRYKMVQLDYNKLNALYETFSPQQETSVDQTYFLIPSTSNISSELKEVKIEPHIPKMPKESKLLNMFDKMALAINALHDRIDDTMLEDRKRRWMSHSQNSLREFYKIDVIPMFVSLSKTLKELKQELLEEVQEMLNIFESMEQKVEEKSPKENILQNEIDRLLEVSLTSKIRDCVLLSVAKQKNELLENNIVKISDESKDIQAN</sequence>
<evidence type="ECO:0000313" key="2">
    <source>
        <dbReference type="EMBL" id="GJT96205.1"/>
    </source>
</evidence>
<name>A0ABQ5I823_9ASTR</name>
<organism evidence="2 3">
    <name type="scientific">Tanacetum coccineum</name>
    <dbReference type="NCBI Taxonomy" id="301880"/>
    <lineage>
        <taxon>Eukaryota</taxon>
        <taxon>Viridiplantae</taxon>
        <taxon>Streptophyta</taxon>
        <taxon>Embryophyta</taxon>
        <taxon>Tracheophyta</taxon>
        <taxon>Spermatophyta</taxon>
        <taxon>Magnoliopsida</taxon>
        <taxon>eudicotyledons</taxon>
        <taxon>Gunneridae</taxon>
        <taxon>Pentapetalae</taxon>
        <taxon>asterids</taxon>
        <taxon>campanulids</taxon>
        <taxon>Asterales</taxon>
        <taxon>Asteraceae</taxon>
        <taxon>Asteroideae</taxon>
        <taxon>Anthemideae</taxon>
        <taxon>Anthemidinae</taxon>
        <taxon>Tanacetum</taxon>
    </lineage>
</organism>
<gene>
    <name evidence="2" type="ORF">Tco_1091723</name>
</gene>
<accession>A0ABQ5I823</accession>
<feature type="coiled-coil region" evidence="1">
    <location>
        <begin position="209"/>
        <end position="236"/>
    </location>
</feature>
<evidence type="ECO:0000313" key="3">
    <source>
        <dbReference type="Proteomes" id="UP001151760"/>
    </source>
</evidence>
<evidence type="ECO:0000256" key="1">
    <source>
        <dbReference type="SAM" id="Coils"/>
    </source>
</evidence>
<proteinExistence type="predicted"/>
<comment type="caution">
    <text evidence="2">The sequence shown here is derived from an EMBL/GenBank/DDBJ whole genome shotgun (WGS) entry which is preliminary data.</text>
</comment>
<feature type="coiled-coil region" evidence="1">
    <location>
        <begin position="145"/>
        <end position="180"/>
    </location>
</feature>
<reference evidence="2" key="1">
    <citation type="journal article" date="2022" name="Int. J. Mol. Sci.">
        <title>Draft Genome of Tanacetum Coccineum: Genomic Comparison of Closely Related Tanacetum-Family Plants.</title>
        <authorList>
            <person name="Yamashiro T."/>
            <person name="Shiraishi A."/>
            <person name="Nakayama K."/>
            <person name="Satake H."/>
        </authorList>
    </citation>
    <scope>NUCLEOTIDE SEQUENCE</scope>
</reference>